<dbReference type="OrthoDB" id="9806974at2"/>
<dbReference type="InterPro" id="IPR020904">
    <property type="entry name" value="Sc_DH/Rdtase_CS"/>
</dbReference>
<organism evidence="3 4">
    <name type="scientific">Pigmentiphaga kullae</name>
    <dbReference type="NCBI Taxonomy" id="151784"/>
    <lineage>
        <taxon>Bacteria</taxon>
        <taxon>Pseudomonadati</taxon>
        <taxon>Pseudomonadota</taxon>
        <taxon>Betaproteobacteria</taxon>
        <taxon>Burkholderiales</taxon>
        <taxon>Alcaligenaceae</taxon>
        <taxon>Pigmentiphaga</taxon>
    </lineage>
</organism>
<comment type="similarity">
    <text evidence="1">Belongs to the short-chain dehydrogenases/reductases (SDR) family.</text>
</comment>
<dbReference type="GO" id="GO:0016491">
    <property type="term" value="F:oxidoreductase activity"/>
    <property type="evidence" value="ECO:0007669"/>
    <property type="project" value="UniProtKB-KW"/>
</dbReference>
<dbReference type="RefSeq" id="WP_130356064.1">
    <property type="nucleotide sequence ID" value="NZ_SGXC01000001.1"/>
</dbReference>
<dbReference type="Gene3D" id="3.40.50.720">
    <property type="entry name" value="NAD(P)-binding Rossmann-like Domain"/>
    <property type="match status" value="1"/>
</dbReference>
<keyword evidence="2" id="KW-0560">Oxidoreductase</keyword>
<dbReference type="PANTHER" id="PTHR24321:SF8">
    <property type="entry name" value="ESTRADIOL 17-BETA-DEHYDROGENASE 8-RELATED"/>
    <property type="match status" value="1"/>
</dbReference>
<evidence type="ECO:0000313" key="3">
    <source>
        <dbReference type="EMBL" id="RZS84731.1"/>
    </source>
</evidence>
<evidence type="ECO:0000256" key="2">
    <source>
        <dbReference type="ARBA" id="ARBA00023002"/>
    </source>
</evidence>
<keyword evidence="4" id="KW-1185">Reference proteome</keyword>
<proteinExistence type="inferred from homology"/>
<dbReference type="FunFam" id="3.40.50.720:FF:000084">
    <property type="entry name" value="Short-chain dehydrogenase reductase"/>
    <property type="match status" value="1"/>
</dbReference>
<evidence type="ECO:0000256" key="1">
    <source>
        <dbReference type="ARBA" id="ARBA00006484"/>
    </source>
</evidence>
<dbReference type="PRINTS" id="PR00081">
    <property type="entry name" value="GDHRDH"/>
</dbReference>
<gene>
    <name evidence="3" type="ORF">EV675_0750</name>
</gene>
<protein>
    <submittedName>
        <fullName evidence="3">NAD(P)-dependent dehydrogenase (Short-subunit alcohol dehydrogenase family)</fullName>
    </submittedName>
</protein>
<dbReference type="Pfam" id="PF13561">
    <property type="entry name" value="adh_short_C2"/>
    <property type="match status" value="1"/>
</dbReference>
<dbReference type="PRINTS" id="PR00080">
    <property type="entry name" value="SDRFAMILY"/>
</dbReference>
<dbReference type="SUPFAM" id="SSF51735">
    <property type="entry name" value="NAD(P)-binding Rossmann-fold domains"/>
    <property type="match status" value="1"/>
</dbReference>
<dbReference type="NCBIfam" id="NF006121">
    <property type="entry name" value="PRK08265.1"/>
    <property type="match status" value="1"/>
</dbReference>
<dbReference type="InterPro" id="IPR002347">
    <property type="entry name" value="SDR_fam"/>
</dbReference>
<sequence>MTELHGKVALVTGGARSLGAGIAGAFLRAGASVVVADIDAQAGEALAARLRTQVRPGQTAGFVRTNLAEDADLDGLVDSLDREFGRLDCLVNNACIYDDAGLASTREQWLRSLNVNVVSGALLVGRAVPLLRRAERPAVVNLSSVAGKVGQLGRLLYPACKAAILQVTRSMAVNLAPEGIRVNAVTPAWTWSEALVAQVAGDRELADRVASTFHPLARVGNIEDVAAAVLFLCSGAAGFVTGADLPVDGGYAVLGPDQGRSPAYWFQAARQPESGLE</sequence>
<accession>A0A4Q7NI92</accession>
<name>A0A4Q7NI92_9BURK</name>
<dbReference type="PROSITE" id="PS00061">
    <property type="entry name" value="ADH_SHORT"/>
    <property type="match status" value="1"/>
</dbReference>
<evidence type="ECO:0000313" key="4">
    <source>
        <dbReference type="Proteomes" id="UP000292445"/>
    </source>
</evidence>
<dbReference type="Proteomes" id="UP000292445">
    <property type="component" value="Unassembled WGS sequence"/>
</dbReference>
<dbReference type="CDD" id="cd05233">
    <property type="entry name" value="SDR_c"/>
    <property type="match status" value="1"/>
</dbReference>
<comment type="caution">
    <text evidence="3">The sequence shown here is derived from an EMBL/GenBank/DDBJ whole genome shotgun (WGS) entry which is preliminary data.</text>
</comment>
<dbReference type="InterPro" id="IPR036291">
    <property type="entry name" value="NAD(P)-bd_dom_sf"/>
</dbReference>
<dbReference type="PANTHER" id="PTHR24321">
    <property type="entry name" value="DEHYDROGENASES, SHORT CHAIN"/>
    <property type="match status" value="1"/>
</dbReference>
<reference evidence="3 4" key="1">
    <citation type="submission" date="2019-02" db="EMBL/GenBank/DDBJ databases">
        <title>Genomic Encyclopedia of Type Strains, Phase IV (KMG-IV): sequencing the most valuable type-strain genomes for metagenomic binning, comparative biology and taxonomic classification.</title>
        <authorList>
            <person name="Goeker M."/>
        </authorList>
    </citation>
    <scope>NUCLEOTIDE SEQUENCE [LARGE SCALE GENOMIC DNA]</scope>
    <source>
        <strain evidence="3 4">K24</strain>
    </source>
</reference>
<dbReference type="EMBL" id="SGXC01000001">
    <property type="protein sequence ID" value="RZS84731.1"/>
    <property type="molecule type" value="Genomic_DNA"/>
</dbReference>
<dbReference type="AlphaFoldDB" id="A0A4Q7NI92"/>